<accession>A0ABP9IKN2</accession>
<protein>
    <submittedName>
        <fullName evidence="2">Uncharacterized protein</fullName>
    </submittedName>
</protein>
<gene>
    <name evidence="2" type="ORF">GCM10023335_15100</name>
</gene>
<feature type="region of interest" description="Disordered" evidence="1">
    <location>
        <begin position="17"/>
        <end position="61"/>
    </location>
</feature>
<proteinExistence type="predicted"/>
<keyword evidence="3" id="KW-1185">Reference proteome</keyword>
<evidence type="ECO:0000313" key="2">
    <source>
        <dbReference type="EMBL" id="GAA5000763.1"/>
    </source>
</evidence>
<dbReference type="EMBL" id="BAABKB010000002">
    <property type="protein sequence ID" value="GAA5000763.1"/>
    <property type="molecule type" value="Genomic_DNA"/>
</dbReference>
<evidence type="ECO:0000313" key="3">
    <source>
        <dbReference type="Proteomes" id="UP001501759"/>
    </source>
</evidence>
<comment type="caution">
    <text evidence="2">The sequence shown here is derived from an EMBL/GenBank/DDBJ whole genome shotgun (WGS) entry which is preliminary data.</text>
</comment>
<reference evidence="3" key="1">
    <citation type="journal article" date="2019" name="Int. J. Syst. Evol. Microbiol.">
        <title>The Global Catalogue of Microorganisms (GCM) 10K type strain sequencing project: providing services to taxonomists for standard genome sequencing and annotation.</title>
        <authorList>
            <consortium name="The Broad Institute Genomics Platform"/>
            <consortium name="The Broad Institute Genome Sequencing Center for Infectious Disease"/>
            <person name="Wu L."/>
            <person name="Ma J."/>
        </authorList>
    </citation>
    <scope>NUCLEOTIDE SEQUENCE [LARGE SCALE GENOMIC DNA]</scope>
    <source>
        <strain evidence="3">JCM 18409</strain>
    </source>
</reference>
<name>A0ABP9IKN2_9ACTN</name>
<evidence type="ECO:0000256" key="1">
    <source>
        <dbReference type="SAM" id="MobiDB-lite"/>
    </source>
</evidence>
<dbReference type="Proteomes" id="UP001501759">
    <property type="component" value="Unassembled WGS sequence"/>
</dbReference>
<sequence>MRHGASLIVRATQWGVCRPTAPDGRRRRPGRHPDSALPAPGAPPAHPRIGLNGLVLKSRTG</sequence>
<organism evidence="2 3">
    <name type="scientific">Streptomyces siamensis</name>
    <dbReference type="NCBI Taxonomy" id="1274986"/>
    <lineage>
        <taxon>Bacteria</taxon>
        <taxon>Bacillati</taxon>
        <taxon>Actinomycetota</taxon>
        <taxon>Actinomycetes</taxon>
        <taxon>Kitasatosporales</taxon>
        <taxon>Streptomycetaceae</taxon>
        <taxon>Streptomyces</taxon>
    </lineage>
</organism>